<dbReference type="Proteomes" id="UP001187346">
    <property type="component" value="Unassembled WGS sequence"/>
</dbReference>
<dbReference type="PRINTS" id="PR00081">
    <property type="entry name" value="GDHRDH"/>
</dbReference>
<proteinExistence type="inferred from homology"/>
<dbReference type="RefSeq" id="WP_317771529.1">
    <property type="nucleotide sequence ID" value="NZ_JAWMAJ010000039.1"/>
</dbReference>
<keyword evidence="2" id="KW-0560">Oxidoreductase</keyword>
<reference evidence="3 4" key="1">
    <citation type="submission" date="2023-10" db="EMBL/GenBank/DDBJ databases">
        <title>Characterization of rhizosphere-enriched actinobacteria from wheat plants lab-grown on chernevaya soil.</title>
        <authorList>
            <person name="Tikhonova E.N."/>
            <person name="Konopkin A."/>
            <person name="Kravchenko I.K."/>
        </authorList>
    </citation>
    <scope>NUCLEOTIDE SEQUENCE [LARGE SCALE GENOMIC DNA]</scope>
    <source>
        <strain evidence="3 4">RR29</strain>
    </source>
</reference>
<evidence type="ECO:0000256" key="2">
    <source>
        <dbReference type="ARBA" id="ARBA00023002"/>
    </source>
</evidence>
<dbReference type="Pfam" id="PF13561">
    <property type="entry name" value="adh_short_C2"/>
    <property type="match status" value="2"/>
</dbReference>
<evidence type="ECO:0000313" key="4">
    <source>
        <dbReference type="Proteomes" id="UP001187346"/>
    </source>
</evidence>
<protein>
    <submittedName>
        <fullName evidence="3">SDR family oxidoreductase</fullName>
    </submittedName>
</protein>
<accession>A0ABU4F949</accession>
<dbReference type="PANTHER" id="PTHR43008">
    <property type="entry name" value="BENZIL REDUCTASE"/>
    <property type="match status" value="1"/>
</dbReference>
<comment type="caution">
    <text evidence="3">The sequence shown here is derived from an EMBL/GenBank/DDBJ whole genome shotgun (WGS) entry which is preliminary data.</text>
</comment>
<name>A0ABU4F949_9ACTN</name>
<dbReference type="InterPro" id="IPR036291">
    <property type="entry name" value="NAD(P)-bd_dom_sf"/>
</dbReference>
<dbReference type="InterPro" id="IPR002347">
    <property type="entry name" value="SDR_fam"/>
</dbReference>
<dbReference type="SUPFAM" id="SSF51735">
    <property type="entry name" value="NAD(P)-binding Rossmann-fold domains"/>
    <property type="match status" value="1"/>
</dbReference>
<sequence>MGGHVLVIIGAGGMGEAVARRLGQGRTVLLADIGEQTLKRAEAVLTGEGLTVVTHAVDVTSADSVGELAVAARDLGEVTQVVHTAGLSPVQASVEAILAVDLLGVALVLDAFAPVIAPGGAGVVIASMAGHLTAPLTPEQERALATTPAAELLQLPFLAPDLVTEAGVAYGIAKRANHLRVMAASTAWGQRGARVNSVSPGVISTAMGQAELAGPDGEFMRRLIDMSGTGRLGTPGDIAGATAFLLGPEATFITGTDLTVDGGVVAAARTLAL</sequence>
<dbReference type="CDD" id="cd05233">
    <property type="entry name" value="SDR_c"/>
    <property type="match status" value="1"/>
</dbReference>
<dbReference type="PANTHER" id="PTHR43008:SF4">
    <property type="entry name" value="CHAIN DEHYDROGENASE, PUTATIVE (AFU_ORTHOLOGUE AFUA_4G08710)-RELATED"/>
    <property type="match status" value="1"/>
</dbReference>
<organism evidence="3 4">
    <name type="scientific">Streptomyces prunicolor</name>
    <dbReference type="NCBI Taxonomy" id="67348"/>
    <lineage>
        <taxon>Bacteria</taxon>
        <taxon>Bacillati</taxon>
        <taxon>Actinomycetota</taxon>
        <taxon>Actinomycetes</taxon>
        <taxon>Kitasatosporales</taxon>
        <taxon>Streptomycetaceae</taxon>
        <taxon>Streptomyces</taxon>
    </lineage>
</organism>
<evidence type="ECO:0000256" key="1">
    <source>
        <dbReference type="ARBA" id="ARBA00006484"/>
    </source>
</evidence>
<keyword evidence="4" id="KW-1185">Reference proteome</keyword>
<dbReference type="EMBL" id="JAWMAJ010000039">
    <property type="protein sequence ID" value="MDV7217105.1"/>
    <property type="molecule type" value="Genomic_DNA"/>
</dbReference>
<dbReference type="NCBIfam" id="NF005395">
    <property type="entry name" value="PRK06940.1"/>
    <property type="match status" value="1"/>
</dbReference>
<gene>
    <name evidence="3" type="ORF">R5A26_14230</name>
</gene>
<comment type="similarity">
    <text evidence="1">Belongs to the short-chain dehydrogenases/reductases (SDR) family.</text>
</comment>
<dbReference type="Gene3D" id="3.40.50.720">
    <property type="entry name" value="NAD(P)-binding Rossmann-like Domain"/>
    <property type="match status" value="1"/>
</dbReference>
<evidence type="ECO:0000313" key="3">
    <source>
        <dbReference type="EMBL" id="MDV7217105.1"/>
    </source>
</evidence>